<dbReference type="InterPro" id="IPR002885">
    <property type="entry name" value="PPR_rpt"/>
</dbReference>
<comment type="caution">
    <text evidence="1">The sequence shown here is derived from an EMBL/GenBank/DDBJ whole genome shotgun (WGS) entry which is preliminary data.</text>
</comment>
<dbReference type="PANTHER" id="PTHR46862:SF5">
    <property type="entry name" value="OS02G0170000 PROTEIN"/>
    <property type="match status" value="1"/>
</dbReference>
<dbReference type="AlphaFoldDB" id="A0A8H7VYV0"/>
<dbReference type="PANTHER" id="PTHR46862">
    <property type="entry name" value="OS07G0661900 PROTEIN"/>
    <property type="match status" value="1"/>
</dbReference>
<sequence>MLPKLGRALVKSKHLQLKPLVQGTLIKSAVSLTPLVTTRAFSIGTIHKVQQEELLTKVNTSTNPQPAITEASLYETLEEFKSTGNLKGAIKTVRNAQELGIATPGLYLYLVDMLRDLPFDMESCATVANWFYSETTKLPLDVVEDIDVWKSVLKLGFRFGGTYRVEDLRALVDRFTEIFDLTTLKDQHAWELLMRAYGIMNRVYGVNACLAKNASPDKKQTFYKSALLSFAATKSHDKVEEMIQKLKEIGELKSHTLLKLIRCYGFHGDITRTSKYIDMCNQLYPDSASDKTMLLIAHKVALENMCKELKQTRGASGLNLKPTDSTEFDQLNQSWSDLTKDMFKAEKPIDITDCNVVLEYLTIANCIDPIQFPMEKAEEIFESYMPSHNIKPNDASHSIMLVGYSTSRQYNDSRNIRLDKCLEVVAKMQIAGINTLNHPTFHSLFRACIPHHGDQYYYDNFRLNSLLPARPYEHCVFKLDSRVFEIEKIMLDAHIPHDRFTFVTLMTCLAAGGKNQAFRSRWRKLKTHGLQSDARLYRAVFALSSLDPTQAKRAMTVVKYEMDREIPKDRVDWMTYRAMLDCCVAAQLPKEATDIINEMKKQVKKVHAKKTHADDLAKWPYLDSPEFYLPLLRASVSIKGLNTTAEKILNELDSKNVVYNQGIWEAKLSKLALDDDREGIQRLFNKYTMSRFEKEGRIPVPVREKVSPTVPFPTAPYSSLDMTFIDVYICTLLDNQNVSLVFDVLRTLSDQTDQISISQKTVHGIVRLAKQEQSIDELKWLSENIFPKLKNQNKAFRSLKKNIDHVAFK</sequence>
<proteinExistence type="predicted"/>
<dbReference type="OrthoDB" id="185373at2759"/>
<evidence type="ECO:0000313" key="2">
    <source>
        <dbReference type="Proteomes" id="UP000613177"/>
    </source>
</evidence>
<accession>A0A8H7VYV0</accession>
<name>A0A8H7VYV0_9FUNG</name>
<protein>
    <recommendedName>
        <fullName evidence="3">Mitochondrial group I intron splicing factor CCM1</fullName>
    </recommendedName>
</protein>
<evidence type="ECO:0000313" key="1">
    <source>
        <dbReference type="EMBL" id="KAG2236452.1"/>
    </source>
</evidence>
<reference evidence="1" key="1">
    <citation type="submission" date="2021-01" db="EMBL/GenBank/DDBJ databases">
        <title>Metabolic potential, ecology and presence of endohyphal bacteria is reflected in genomic diversity of Mucoromycotina.</title>
        <authorList>
            <person name="Muszewska A."/>
            <person name="Okrasinska A."/>
            <person name="Steczkiewicz K."/>
            <person name="Drgas O."/>
            <person name="Orlowska M."/>
            <person name="Perlinska-Lenart U."/>
            <person name="Aleksandrzak-Piekarczyk T."/>
            <person name="Szatraj K."/>
            <person name="Zielenkiewicz U."/>
            <person name="Pilsyk S."/>
            <person name="Malc E."/>
            <person name="Mieczkowski P."/>
            <person name="Kruszewska J.S."/>
            <person name="Biernat P."/>
            <person name="Pawlowska J."/>
        </authorList>
    </citation>
    <scope>NUCLEOTIDE SEQUENCE</scope>
    <source>
        <strain evidence="1">WA0000018081</strain>
    </source>
</reference>
<gene>
    <name evidence="1" type="ORF">INT48_003243</name>
</gene>
<evidence type="ECO:0008006" key="3">
    <source>
        <dbReference type="Google" id="ProtNLM"/>
    </source>
</evidence>
<dbReference type="Proteomes" id="UP000613177">
    <property type="component" value="Unassembled WGS sequence"/>
</dbReference>
<dbReference type="Gene3D" id="1.25.40.10">
    <property type="entry name" value="Tetratricopeptide repeat domain"/>
    <property type="match status" value="2"/>
</dbReference>
<dbReference type="InterPro" id="IPR011990">
    <property type="entry name" value="TPR-like_helical_dom_sf"/>
</dbReference>
<organism evidence="1 2">
    <name type="scientific">Thamnidium elegans</name>
    <dbReference type="NCBI Taxonomy" id="101142"/>
    <lineage>
        <taxon>Eukaryota</taxon>
        <taxon>Fungi</taxon>
        <taxon>Fungi incertae sedis</taxon>
        <taxon>Mucoromycota</taxon>
        <taxon>Mucoromycotina</taxon>
        <taxon>Mucoromycetes</taxon>
        <taxon>Mucorales</taxon>
        <taxon>Mucorineae</taxon>
        <taxon>Mucoraceae</taxon>
        <taxon>Thamnidium</taxon>
    </lineage>
</organism>
<dbReference type="EMBL" id="JAEPRE010000017">
    <property type="protein sequence ID" value="KAG2236452.1"/>
    <property type="molecule type" value="Genomic_DNA"/>
</dbReference>
<dbReference type="NCBIfam" id="TIGR00756">
    <property type="entry name" value="PPR"/>
    <property type="match status" value="1"/>
</dbReference>
<keyword evidence="2" id="KW-1185">Reference proteome</keyword>